<dbReference type="GO" id="GO:0016787">
    <property type="term" value="F:hydrolase activity"/>
    <property type="evidence" value="ECO:0007669"/>
    <property type="project" value="UniProtKB-KW"/>
</dbReference>
<organism evidence="7 8">
    <name type="scientific">Seminavis robusta</name>
    <dbReference type="NCBI Taxonomy" id="568900"/>
    <lineage>
        <taxon>Eukaryota</taxon>
        <taxon>Sar</taxon>
        <taxon>Stramenopiles</taxon>
        <taxon>Ochrophyta</taxon>
        <taxon>Bacillariophyta</taxon>
        <taxon>Bacillariophyceae</taxon>
        <taxon>Bacillariophycidae</taxon>
        <taxon>Naviculales</taxon>
        <taxon>Naviculaceae</taxon>
        <taxon>Seminavis</taxon>
    </lineage>
</organism>
<dbReference type="SUPFAM" id="SSF53067">
    <property type="entry name" value="Actin-like ATPase domain"/>
    <property type="match status" value="2"/>
</dbReference>
<dbReference type="SMART" id="SM00268">
    <property type="entry name" value="ACTIN"/>
    <property type="match status" value="1"/>
</dbReference>
<keyword evidence="8" id="KW-1185">Reference proteome</keyword>
<evidence type="ECO:0000256" key="2">
    <source>
        <dbReference type="ARBA" id="ARBA00022741"/>
    </source>
</evidence>
<dbReference type="InterPro" id="IPR043129">
    <property type="entry name" value="ATPase_NBD"/>
</dbReference>
<dbReference type="FunFam" id="3.30.420.40:FF:000058">
    <property type="entry name" value="Putative actin-related protein 5"/>
    <property type="match status" value="1"/>
</dbReference>
<evidence type="ECO:0000313" key="8">
    <source>
        <dbReference type="Proteomes" id="UP001153069"/>
    </source>
</evidence>
<dbReference type="InterPro" id="IPR004000">
    <property type="entry name" value="Actin"/>
</dbReference>
<keyword evidence="3" id="KW-0378">Hydrolase</keyword>
<comment type="catalytic activity">
    <reaction evidence="5">
        <text>ATP + H2O = ADP + phosphate + H(+)</text>
        <dbReference type="Rhea" id="RHEA:13065"/>
        <dbReference type="ChEBI" id="CHEBI:15377"/>
        <dbReference type="ChEBI" id="CHEBI:15378"/>
        <dbReference type="ChEBI" id="CHEBI:30616"/>
        <dbReference type="ChEBI" id="CHEBI:43474"/>
        <dbReference type="ChEBI" id="CHEBI:456216"/>
    </reaction>
</comment>
<keyword evidence="2" id="KW-0547">Nucleotide-binding</keyword>
<dbReference type="PROSITE" id="PS00432">
    <property type="entry name" value="ACTINS_2"/>
    <property type="match status" value="1"/>
</dbReference>
<dbReference type="InterPro" id="IPR020902">
    <property type="entry name" value="Actin/actin-like_CS"/>
</dbReference>
<evidence type="ECO:0000256" key="6">
    <source>
        <dbReference type="RuleBase" id="RU000487"/>
    </source>
</evidence>
<proteinExistence type="inferred from homology"/>
<dbReference type="InterPro" id="IPR004001">
    <property type="entry name" value="Actin_CS"/>
</dbReference>
<comment type="caution">
    <text evidence="7">The sequence shown here is derived from an EMBL/GenBank/DDBJ whole genome shotgun (WGS) entry which is preliminary data.</text>
</comment>
<gene>
    <name evidence="7" type="ORF">SEMRO_61_G034960.1</name>
</gene>
<dbReference type="PANTHER" id="PTHR11937">
    <property type="entry name" value="ACTIN"/>
    <property type="match status" value="1"/>
</dbReference>
<dbReference type="Gene3D" id="3.90.640.10">
    <property type="entry name" value="Actin, Chain A, domain 4"/>
    <property type="match status" value="1"/>
</dbReference>
<dbReference type="FunFam" id="3.30.420.40:FF:000502">
    <property type="entry name" value="Actin-Related Proteins"/>
    <property type="match status" value="1"/>
</dbReference>
<evidence type="ECO:0000256" key="1">
    <source>
        <dbReference type="ARBA" id="ARBA00006752"/>
    </source>
</evidence>
<evidence type="ECO:0000256" key="3">
    <source>
        <dbReference type="ARBA" id="ARBA00022801"/>
    </source>
</evidence>
<dbReference type="Proteomes" id="UP001153069">
    <property type="component" value="Unassembled WGS sequence"/>
</dbReference>
<dbReference type="CDD" id="cd10216">
    <property type="entry name" value="ASKHA_NBD_Arp1"/>
    <property type="match status" value="1"/>
</dbReference>
<protein>
    <submittedName>
        <fullName evidence="7">Actin-66</fullName>
    </submittedName>
</protein>
<dbReference type="GO" id="GO:0005524">
    <property type="term" value="F:ATP binding"/>
    <property type="evidence" value="ECO:0007669"/>
    <property type="project" value="UniProtKB-KW"/>
</dbReference>
<dbReference type="PROSITE" id="PS01132">
    <property type="entry name" value="ACTINS_ACT_LIKE"/>
    <property type="match status" value="1"/>
</dbReference>
<reference evidence="7" key="1">
    <citation type="submission" date="2020-06" db="EMBL/GenBank/DDBJ databases">
        <authorList>
            <consortium name="Plant Systems Biology data submission"/>
        </authorList>
    </citation>
    <scope>NUCLEOTIDE SEQUENCE</scope>
    <source>
        <strain evidence="7">D6</strain>
    </source>
</reference>
<dbReference type="FunFam" id="3.90.640.10:FF:000007">
    <property type="entry name" value="Actin like 7B"/>
    <property type="match status" value="1"/>
</dbReference>
<keyword evidence="4" id="KW-0067">ATP-binding</keyword>
<dbReference type="PRINTS" id="PR00190">
    <property type="entry name" value="ACTIN"/>
</dbReference>
<accession>A0A9N8DAJ5</accession>
<comment type="similarity">
    <text evidence="1 6">Belongs to the actin family.</text>
</comment>
<sequence>MSSEAGAEGGGEAGGGLLLNQPVVIDNGSSTIKAGFAGGSKPKVVIGTKVGRAKHMRIMPGGALEADKDLSGPSSIFVGRKLDEHRGAFLLEYPMDKGYVSDGGWDAMERLWEHVYAKNNLNAKIDDHPVLMTEAPLNPRTNRDKTAEIFFETFRSPAMFFTPPSVLSLYASGRTTGVVLDVGEGVTHAVPVYEGFALPHSVTRSDVAGRDVTRQMQLLLRRSGLPFTTTAEVDLVKSLKEEVCYCTPNPTSANDEVAEKESKTQYQLPDGQAVSLASERFQAPNVLFDPFLFGSEEAGVADVLVTSIMKSDIDLRSKLYSQIVLAGGSTLFQGFGDRMLYEVRSRSPSHTRIRISAPPERLHSAYVGGSILASLATFKSMWVSRADYEEHGSAILHRADL</sequence>
<evidence type="ECO:0000313" key="7">
    <source>
        <dbReference type="EMBL" id="CAB9499443.1"/>
    </source>
</evidence>
<dbReference type="Gene3D" id="3.30.420.40">
    <property type="match status" value="2"/>
</dbReference>
<dbReference type="EMBL" id="CAICTM010000060">
    <property type="protein sequence ID" value="CAB9499443.1"/>
    <property type="molecule type" value="Genomic_DNA"/>
</dbReference>
<dbReference type="OrthoDB" id="5132116at2759"/>
<dbReference type="AlphaFoldDB" id="A0A9N8DAJ5"/>
<dbReference type="Pfam" id="PF00022">
    <property type="entry name" value="Actin"/>
    <property type="match status" value="1"/>
</dbReference>
<name>A0A9N8DAJ5_9STRA</name>
<evidence type="ECO:0000256" key="5">
    <source>
        <dbReference type="ARBA" id="ARBA00049360"/>
    </source>
</evidence>
<evidence type="ECO:0000256" key="4">
    <source>
        <dbReference type="ARBA" id="ARBA00022840"/>
    </source>
</evidence>